<proteinExistence type="predicted"/>
<organism evidence="2 3">
    <name type="scientific">Longimicrobium terrae</name>
    <dbReference type="NCBI Taxonomy" id="1639882"/>
    <lineage>
        <taxon>Bacteria</taxon>
        <taxon>Pseudomonadati</taxon>
        <taxon>Gemmatimonadota</taxon>
        <taxon>Longimicrobiia</taxon>
        <taxon>Longimicrobiales</taxon>
        <taxon>Longimicrobiaceae</taxon>
        <taxon>Longimicrobium</taxon>
    </lineage>
</organism>
<dbReference type="AlphaFoldDB" id="A0A841GLG7"/>
<evidence type="ECO:0000256" key="1">
    <source>
        <dbReference type="SAM" id="SignalP"/>
    </source>
</evidence>
<keyword evidence="1" id="KW-0732">Signal</keyword>
<keyword evidence="3" id="KW-1185">Reference proteome</keyword>
<comment type="caution">
    <text evidence="2">The sequence shown here is derived from an EMBL/GenBank/DDBJ whole genome shotgun (WGS) entry which is preliminary data.</text>
</comment>
<evidence type="ECO:0000313" key="3">
    <source>
        <dbReference type="Proteomes" id="UP000582837"/>
    </source>
</evidence>
<reference evidence="2 3" key="1">
    <citation type="submission" date="2020-08" db="EMBL/GenBank/DDBJ databases">
        <title>Genomic Encyclopedia of Type Strains, Phase IV (KMG-IV): sequencing the most valuable type-strain genomes for metagenomic binning, comparative biology and taxonomic classification.</title>
        <authorList>
            <person name="Goeker M."/>
        </authorList>
    </citation>
    <scope>NUCLEOTIDE SEQUENCE [LARGE SCALE GENOMIC DNA]</scope>
    <source>
        <strain evidence="2 3">DSM 29007</strain>
    </source>
</reference>
<name>A0A841GLG7_9BACT</name>
<gene>
    <name evidence="2" type="ORF">HNQ61_001216</name>
</gene>
<dbReference type="RefSeq" id="WP_170037245.1">
    <property type="nucleotide sequence ID" value="NZ_JABDTL010000002.1"/>
</dbReference>
<protein>
    <submittedName>
        <fullName evidence="2">Uncharacterized protein</fullName>
    </submittedName>
</protein>
<dbReference type="Gene3D" id="2.60.120.380">
    <property type="match status" value="1"/>
</dbReference>
<sequence>MKLPFVLLAAAAATLAAAPAQAQLDRTVRIQLDSAVVLMSSQGFTLKQQPVAGTLGPSAEETKQIQLAGGSYIIVGACDADCSDLDFVLTDSNGAAVDSDLETDDVPTVVVEVPANATYTLTVQMAGCSTLTCHYGYSVFGK</sequence>
<feature type="signal peptide" evidence="1">
    <location>
        <begin position="1"/>
        <end position="22"/>
    </location>
</feature>
<accession>A0A841GLG7</accession>
<feature type="chain" id="PRO_5032372362" evidence="1">
    <location>
        <begin position="23"/>
        <end position="142"/>
    </location>
</feature>
<dbReference type="EMBL" id="JACHIA010000002">
    <property type="protein sequence ID" value="MBB6069601.1"/>
    <property type="molecule type" value="Genomic_DNA"/>
</dbReference>
<dbReference type="Proteomes" id="UP000582837">
    <property type="component" value="Unassembled WGS sequence"/>
</dbReference>
<evidence type="ECO:0000313" key="2">
    <source>
        <dbReference type="EMBL" id="MBB6069601.1"/>
    </source>
</evidence>